<accession>A0A0C3D7Q0</accession>
<feature type="compositionally biased region" description="Acidic residues" evidence="10">
    <location>
        <begin position="527"/>
        <end position="540"/>
    </location>
</feature>
<evidence type="ECO:0000256" key="9">
    <source>
        <dbReference type="ARBA" id="ARBA00041264"/>
    </source>
</evidence>
<proteinExistence type="inferred from homology"/>
<evidence type="ECO:0000259" key="11">
    <source>
        <dbReference type="Pfam" id="PF03178"/>
    </source>
</evidence>
<dbReference type="FunFam" id="2.130.10.10:FF:000625">
    <property type="entry name" value="mRNA cleavage and polyadenylation factor subunit"/>
    <property type="match status" value="1"/>
</dbReference>
<dbReference type="EMBL" id="KN832881">
    <property type="protein sequence ID" value="KIM97937.1"/>
    <property type="molecule type" value="Genomic_DNA"/>
</dbReference>
<dbReference type="InterPro" id="IPR050358">
    <property type="entry name" value="RSE1/DDB1/CFT1"/>
</dbReference>
<dbReference type="GO" id="GO:0003723">
    <property type="term" value="F:RNA binding"/>
    <property type="evidence" value="ECO:0007669"/>
    <property type="project" value="UniProtKB-KW"/>
</dbReference>
<feature type="region of interest" description="Disordered" evidence="10">
    <location>
        <begin position="653"/>
        <end position="673"/>
    </location>
</feature>
<evidence type="ECO:0000256" key="3">
    <source>
        <dbReference type="ARBA" id="ARBA00022884"/>
    </source>
</evidence>
<keyword evidence="15" id="KW-1185">Reference proteome</keyword>
<dbReference type="GO" id="GO:0006397">
    <property type="term" value="P:mRNA processing"/>
    <property type="evidence" value="ECO:0007669"/>
    <property type="project" value="UniProtKB-KW"/>
</dbReference>
<reference evidence="14 15" key="1">
    <citation type="submission" date="2014-04" db="EMBL/GenBank/DDBJ databases">
        <authorList>
            <consortium name="DOE Joint Genome Institute"/>
            <person name="Kuo A."/>
            <person name="Martino E."/>
            <person name="Perotto S."/>
            <person name="Kohler A."/>
            <person name="Nagy L.G."/>
            <person name="Floudas D."/>
            <person name="Copeland A."/>
            <person name="Barry K.W."/>
            <person name="Cichocki N."/>
            <person name="Veneault-Fourrey C."/>
            <person name="LaButti K."/>
            <person name="Lindquist E.A."/>
            <person name="Lipzen A."/>
            <person name="Lundell T."/>
            <person name="Morin E."/>
            <person name="Murat C."/>
            <person name="Sun H."/>
            <person name="Tunlid A."/>
            <person name="Henrissat B."/>
            <person name="Grigoriev I.V."/>
            <person name="Hibbett D.S."/>
            <person name="Martin F."/>
            <person name="Nordberg H.P."/>
            <person name="Cantor M.N."/>
            <person name="Hua S.X."/>
        </authorList>
    </citation>
    <scope>NUCLEOTIDE SEQUENCE [LARGE SCALE GENOMIC DNA]</scope>
    <source>
        <strain evidence="14 15">Zn</strain>
    </source>
</reference>
<dbReference type="Gene3D" id="2.130.10.10">
    <property type="entry name" value="YVTN repeat-like/Quinoprotein amine dehydrogenase"/>
    <property type="match status" value="2"/>
</dbReference>
<dbReference type="STRING" id="913774.A0A0C3D7Q0"/>
<keyword evidence="2" id="KW-0507">mRNA processing</keyword>
<keyword evidence="4" id="KW-0539">Nucleus</keyword>
<comment type="function">
    <text evidence="5">RNA-binding component of the cleavage and polyadenylation factor (CPF) complex, which plays a key role in polyadenylation-dependent pre-mRNA 3'-end formation and cooperates with cleavage factors including the CFIA complex and NAB4/CFIB. Involved in poly(A) site recognition. May be involved in coupling transcription termination and mRNA 3'-end formation.</text>
</comment>
<sequence length="1486" mass="160906">MSWNNARFRCPAYLQNSKTFLRRDIVVVIAFARVSQSDNETLRECSEGSDVPVTHSLSLPFLAADANNLVVAKTSLLQIFSLKTISFELDGSVGDGNQSTRQNDLSDPRLNDDNGLESSFLGVDAALLRTERARKTKLVLLAEYTLSGTVKSLVRVKIASSKSGGEAILVGFRDAKLSLVEWDPERPGISTISIHYYEQDELQGSPWTPNLSDCVNYLTVDPGSRCAALKFGTRNLAILPFKQGDEDVAMDDWDEELDGPRPADKPISNAVNGDSGKAELPYRSSFVLRMSSLDPTLIHPIHLAFLHEYREPTFGILSSALFPSASLLQERKDTLTYMVFTLDLQQKASTTILSVTGLPYDLFRVIPLPPPVGGALLIGGNEIIHIDQAGKANGVGVNMFAKQCTSFSLVDLSHLHMRLEGCTIGQLSIDNGEMLIILHDGSLAILSFRMDGRSVSGLDIREVLADAGGSLLATGPSSVSSLGSNTLFLGSENADSVILGWNRRSGLVHRRKSKLDLPEGAEEAFLDDEDIEDDGDDDLYGDGPSAAQTTTNNANALYSANSKAGDYIFGIHDSLINIAPIIDMTLGKSGSYSSDEERVTFSGVTSDLELVAAIGRDKAGSLAIIHRNIQPKVIGRFEFPEARGIWTMSAKKPAPQGLQVDKEKSATSGDYGPGAQEDRLMIVSKASADAAEASDVYALTATGFEALTGTEFEPAAGSTVEAGTLGNGMRIVQILKSEVRSYDGNLGLAQILPMFDDDTGAEPNITSASFADPFLLLLRDDASIFVAQCDDNNELEEVEKEDQRLTSTKWVTGCLYSDVMGVFASDNEQKNSSQNCFMFLLSTSGALHIYALPDLSKTVYVAEGVSFVPPVLSADYAARRSAARETLTEILVADLGDAVSKLPYLILRASNDDLTIYEPFRKESTTSATTLSSTLNFSKIHNPRLATSPEIAAEEAADGKSNATVSPMRAISDMGGYSTVFLPGDSPSFIIKSSKSLPRVIGLQGVGVRGMSSFHTAGCHRGFIYADTNGVARVSQFPSGTSFDIGVALQRITLDQAVHAIAYHPPMDCYVVATSTTAEFELPKDDDHHRDWQREDIPFKPTVEQGFLKLMSPINWSVIDAIELDPCEMIICVKTLHLEVSESTNERRQLITVGTAISKGEDLATKGRLYVYDIVTVVPEPGRPETNKRLKLVAKEEIPRGAITGVSEVGTQGFMLVAQGQKCMVRGLKEDGTLLPVAFMDMNCYVTSVKELGGTGLCIMTDAVKGVWFTGYTEEPYKMILFGKSAKNMEIMAAEFLPDGKDLYIVVADSDCNLHILQYDPEHPKSLHGHLLLPRTTFSLGGHLPTTMTLLPRTKPHSTLSAGPGTIDNTTDSILEHEILMSDNTGTISLLTTLSEAQYRRLNTLASHLTNTLFHACGLNPRAYRAGKEAPDGMVGGGRTVVDGGMVLRWLELGTQRRSEVAGRVGMDSEEVREDLVALVNGLGYL</sequence>
<evidence type="ECO:0000256" key="5">
    <source>
        <dbReference type="ARBA" id="ARBA00037232"/>
    </source>
</evidence>
<feature type="domain" description="RSE1/DDB1/CPSF1 C-terminal" evidence="11">
    <location>
        <begin position="1106"/>
        <end position="1451"/>
    </location>
</feature>
<evidence type="ECO:0000256" key="6">
    <source>
        <dbReference type="ARBA" id="ARBA00038304"/>
    </source>
</evidence>
<dbReference type="InterPro" id="IPR004871">
    <property type="entry name" value="RSE1/DDB1/CPSF1_C"/>
</dbReference>
<dbReference type="FunFam" id="2.130.10.10:FF:000788">
    <property type="entry name" value="mRNA cleavage and polyadenylation factor subunit"/>
    <property type="match status" value="1"/>
</dbReference>
<feature type="domain" description="RSE1/DDB1/CPSF1 second beta-propeller" evidence="13">
    <location>
        <begin position="631"/>
        <end position="1036"/>
    </location>
</feature>
<evidence type="ECO:0000256" key="4">
    <source>
        <dbReference type="ARBA" id="ARBA00023242"/>
    </source>
</evidence>
<organism evidence="14 15">
    <name type="scientific">Oidiodendron maius (strain Zn)</name>
    <dbReference type="NCBI Taxonomy" id="913774"/>
    <lineage>
        <taxon>Eukaryota</taxon>
        <taxon>Fungi</taxon>
        <taxon>Dikarya</taxon>
        <taxon>Ascomycota</taxon>
        <taxon>Pezizomycotina</taxon>
        <taxon>Leotiomycetes</taxon>
        <taxon>Leotiomycetes incertae sedis</taxon>
        <taxon>Myxotrichaceae</taxon>
        <taxon>Oidiodendron</taxon>
    </lineage>
</organism>
<dbReference type="InParanoid" id="A0A0C3D7Q0"/>
<comment type="subcellular location">
    <subcellularLocation>
        <location evidence="1">Nucleus</location>
    </subcellularLocation>
</comment>
<dbReference type="Pfam" id="PF03178">
    <property type="entry name" value="CPSF_A"/>
    <property type="match status" value="1"/>
</dbReference>
<evidence type="ECO:0000256" key="10">
    <source>
        <dbReference type="SAM" id="MobiDB-lite"/>
    </source>
</evidence>
<dbReference type="Proteomes" id="UP000054321">
    <property type="component" value="Unassembled WGS sequence"/>
</dbReference>
<dbReference type="PANTHER" id="PTHR10644">
    <property type="entry name" value="DNA REPAIR/RNA PROCESSING CPSF FAMILY"/>
    <property type="match status" value="1"/>
</dbReference>
<gene>
    <name evidence="14" type="ORF">OIDMADRAFT_147443</name>
</gene>
<dbReference type="InterPro" id="IPR058543">
    <property type="entry name" value="Beta-prop_RSE1/DDB1/CPSF1_2nd"/>
</dbReference>
<evidence type="ECO:0000256" key="1">
    <source>
        <dbReference type="ARBA" id="ARBA00004123"/>
    </source>
</evidence>
<dbReference type="OrthoDB" id="6109at2759"/>
<dbReference type="InterPro" id="IPR018846">
    <property type="entry name" value="Beta-prop_RSE1/DDB1/CPSF1_1st"/>
</dbReference>
<reference evidence="15" key="2">
    <citation type="submission" date="2015-01" db="EMBL/GenBank/DDBJ databases">
        <title>Evolutionary Origins and Diversification of the Mycorrhizal Mutualists.</title>
        <authorList>
            <consortium name="DOE Joint Genome Institute"/>
            <consortium name="Mycorrhizal Genomics Consortium"/>
            <person name="Kohler A."/>
            <person name="Kuo A."/>
            <person name="Nagy L.G."/>
            <person name="Floudas D."/>
            <person name="Copeland A."/>
            <person name="Barry K.W."/>
            <person name="Cichocki N."/>
            <person name="Veneault-Fourrey C."/>
            <person name="LaButti K."/>
            <person name="Lindquist E.A."/>
            <person name="Lipzen A."/>
            <person name="Lundell T."/>
            <person name="Morin E."/>
            <person name="Murat C."/>
            <person name="Riley R."/>
            <person name="Ohm R."/>
            <person name="Sun H."/>
            <person name="Tunlid A."/>
            <person name="Henrissat B."/>
            <person name="Grigoriev I.V."/>
            <person name="Hibbett D.S."/>
            <person name="Martin F."/>
        </authorList>
    </citation>
    <scope>NUCLEOTIDE SEQUENCE [LARGE SCALE GENOMIC DNA]</scope>
    <source>
        <strain evidence="15">Zn</strain>
    </source>
</reference>
<feature type="domain" description="RSE1/DDB1/CPSF1 first beta-propeller" evidence="12">
    <location>
        <begin position="135"/>
        <end position="499"/>
    </location>
</feature>
<dbReference type="HOGENOM" id="CLU_002414_2_1_1"/>
<evidence type="ECO:0000313" key="14">
    <source>
        <dbReference type="EMBL" id="KIM97937.1"/>
    </source>
</evidence>
<feature type="region of interest" description="Disordered" evidence="10">
    <location>
        <begin position="527"/>
        <end position="546"/>
    </location>
</feature>
<evidence type="ECO:0000256" key="8">
    <source>
        <dbReference type="ARBA" id="ARBA00039443"/>
    </source>
</evidence>
<protein>
    <recommendedName>
        <fullName evidence="8">Protein CFT1</fullName>
    </recommendedName>
    <alternativeName>
        <fullName evidence="9">Cleavage factor two protein 1</fullName>
    </alternativeName>
    <alternativeName>
        <fullName evidence="7">Protein cft1</fullName>
    </alternativeName>
</protein>
<dbReference type="FunCoup" id="A0A0C3D7Q0">
    <property type="interactions" value="1131"/>
</dbReference>
<evidence type="ECO:0000259" key="13">
    <source>
        <dbReference type="Pfam" id="PF23726"/>
    </source>
</evidence>
<dbReference type="GO" id="GO:0005634">
    <property type="term" value="C:nucleus"/>
    <property type="evidence" value="ECO:0007669"/>
    <property type="project" value="UniProtKB-SubCell"/>
</dbReference>
<dbReference type="Pfam" id="PF10433">
    <property type="entry name" value="Beta-prop_RSE1_1st"/>
    <property type="match status" value="1"/>
</dbReference>
<name>A0A0C3D7Q0_OIDMZ</name>
<evidence type="ECO:0000256" key="2">
    <source>
        <dbReference type="ARBA" id="ARBA00022664"/>
    </source>
</evidence>
<feature type="region of interest" description="Disordered" evidence="10">
    <location>
        <begin position="252"/>
        <end position="274"/>
    </location>
</feature>
<dbReference type="Pfam" id="PF23726">
    <property type="entry name" value="Beta-prop_RSE1_2nd"/>
    <property type="match status" value="1"/>
</dbReference>
<evidence type="ECO:0000256" key="7">
    <source>
        <dbReference type="ARBA" id="ARBA00039187"/>
    </source>
</evidence>
<keyword evidence="3" id="KW-0694">RNA-binding</keyword>
<dbReference type="InterPro" id="IPR015943">
    <property type="entry name" value="WD40/YVTN_repeat-like_dom_sf"/>
</dbReference>
<evidence type="ECO:0000259" key="12">
    <source>
        <dbReference type="Pfam" id="PF10433"/>
    </source>
</evidence>
<comment type="similarity">
    <text evidence="6">Belongs to the CFT1 family.</text>
</comment>
<evidence type="ECO:0000313" key="15">
    <source>
        <dbReference type="Proteomes" id="UP000054321"/>
    </source>
</evidence>